<dbReference type="AlphaFoldDB" id="A0A4Q7DES1"/>
<evidence type="ECO:0000256" key="6">
    <source>
        <dbReference type="ARBA" id="ARBA00022962"/>
    </source>
</evidence>
<dbReference type="PANTHER" id="PTHR43284:SF1">
    <property type="entry name" value="ASPARAGINE SYNTHETASE"/>
    <property type="match status" value="1"/>
</dbReference>
<dbReference type="GO" id="GO:0006529">
    <property type="term" value="P:asparagine biosynthetic process"/>
    <property type="evidence" value="ECO:0007669"/>
    <property type="project" value="UniProtKB-KW"/>
</dbReference>
<dbReference type="CDD" id="cd00712">
    <property type="entry name" value="AsnB"/>
    <property type="match status" value="1"/>
</dbReference>
<feature type="binding site" evidence="9">
    <location>
        <position position="296"/>
    </location>
    <ligand>
        <name>ATP</name>
        <dbReference type="ChEBI" id="CHEBI:30616"/>
    </ligand>
</feature>
<keyword evidence="12" id="KW-0436">Ligase</keyword>
<dbReference type="Proteomes" id="UP000293550">
    <property type="component" value="Unassembled WGS sequence"/>
</dbReference>
<dbReference type="EMBL" id="SCFB01000025">
    <property type="protein sequence ID" value="RZI45142.1"/>
    <property type="molecule type" value="Genomic_DNA"/>
</dbReference>
<dbReference type="RefSeq" id="WP_130154629.1">
    <property type="nucleotide sequence ID" value="NZ_SCFB01000025.1"/>
</dbReference>
<dbReference type="CDD" id="cd01991">
    <property type="entry name" value="Asn_synthase_B_C"/>
    <property type="match status" value="1"/>
</dbReference>
<evidence type="ECO:0000313" key="12">
    <source>
        <dbReference type="EMBL" id="RZI45142.1"/>
    </source>
</evidence>
<evidence type="ECO:0000256" key="9">
    <source>
        <dbReference type="PIRSR" id="PIRSR001589-2"/>
    </source>
</evidence>
<dbReference type="PANTHER" id="PTHR43284">
    <property type="entry name" value="ASPARAGINE SYNTHETASE (GLUTAMINE-HYDROLYZING)"/>
    <property type="match status" value="1"/>
</dbReference>
<reference evidence="12 13" key="1">
    <citation type="submission" date="2018-10" db="EMBL/GenBank/DDBJ databases">
        <title>An updated phylogeny of the Alphaproteobacteria reveals that the parasitic Rickettsiales and Holosporales have independent origins.</title>
        <authorList>
            <person name="Munoz-Gomez S.A."/>
            <person name="Hess S."/>
            <person name="Burger G."/>
            <person name="Lang B.F."/>
            <person name="Susko E."/>
            <person name="Slamovits C.H."/>
            <person name="Roger A.J."/>
        </authorList>
    </citation>
    <scope>NUCLEOTIDE SEQUENCE [LARGE SCALE GENOMIC DNA]</scope>
    <source>
        <strain evidence="12">HOLO01</strain>
    </source>
</reference>
<protein>
    <recommendedName>
        <fullName evidence="3">asparagine synthase (glutamine-hydrolyzing)</fullName>
        <ecNumber evidence="3">6.3.5.4</ecNumber>
    </recommendedName>
</protein>
<dbReference type="OrthoDB" id="9763290at2"/>
<dbReference type="GO" id="GO:0005829">
    <property type="term" value="C:cytosol"/>
    <property type="evidence" value="ECO:0007669"/>
    <property type="project" value="TreeGrafter"/>
</dbReference>
<keyword evidence="8" id="KW-0061">Asparagine biosynthesis</keyword>
<keyword evidence="6 8" id="KW-0315">Glutamine amidotransferase</keyword>
<dbReference type="InterPro" id="IPR001962">
    <property type="entry name" value="Asn_synthase"/>
</dbReference>
<dbReference type="PIRSF" id="PIRSF001589">
    <property type="entry name" value="Asn_synthetase_glu-h"/>
    <property type="match status" value="1"/>
</dbReference>
<dbReference type="InterPro" id="IPR029055">
    <property type="entry name" value="Ntn_hydrolases_N"/>
</dbReference>
<feature type="domain" description="Glutamine amidotransferase type-2" evidence="11">
    <location>
        <begin position="2"/>
        <end position="218"/>
    </location>
</feature>
<evidence type="ECO:0000256" key="8">
    <source>
        <dbReference type="PIRSR" id="PIRSR001589-1"/>
    </source>
</evidence>
<evidence type="ECO:0000259" key="11">
    <source>
        <dbReference type="PROSITE" id="PS51278"/>
    </source>
</evidence>
<feature type="binding site" evidence="9">
    <location>
        <begin position="369"/>
        <end position="370"/>
    </location>
    <ligand>
        <name>ATP</name>
        <dbReference type="ChEBI" id="CHEBI:30616"/>
    </ligand>
</feature>
<dbReference type="Gene3D" id="3.40.50.620">
    <property type="entry name" value="HUPs"/>
    <property type="match status" value="1"/>
</dbReference>
<keyword evidence="13" id="KW-1185">Reference proteome</keyword>
<dbReference type="SUPFAM" id="SSF56235">
    <property type="entry name" value="N-terminal nucleophile aminohydrolases (Ntn hydrolases)"/>
    <property type="match status" value="1"/>
</dbReference>
<feature type="binding site" evidence="9">
    <location>
        <position position="104"/>
    </location>
    <ligand>
        <name>L-glutamine</name>
        <dbReference type="ChEBI" id="CHEBI:58359"/>
    </ligand>
</feature>
<comment type="caution">
    <text evidence="12">The sequence shown here is derived from an EMBL/GenBank/DDBJ whole genome shotgun (WGS) entry which is preliminary data.</text>
</comment>
<dbReference type="InterPro" id="IPR051786">
    <property type="entry name" value="ASN_synthetase/amidase"/>
</dbReference>
<feature type="active site" description="For GATase activity" evidence="8">
    <location>
        <position position="2"/>
    </location>
</feature>
<dbReference type="PROSITE" id="PS51278">
    <property type="entry name" value="GATASE_TYPE_2"/>
    <property type="match status" value="1"/>
</dbReference>
<evidence type="ECO:0000256" key="7">
    <source>
        <dbReference type="ARBA" id="ARBA00048741"/>
    </source>
</evidence>
<evidence type="ECO:0000313" key="13">
    <source>
        <dbReference type="Proteomes" id="UP000293550"/>
    </source>
</evidence>
<evidence type="ECO:0000256" key="1">
    <source>
        <dbReference type="ARBA" id="ARBA00005187"/>
    </source>
</evidence>
<name>A0A4Q7DES1_9PROT</name>
<evidence type="ECO:0000256" key="2">
    <source>
        <dbReference type="ARBA" id="ARBA00005752"/>
    </source>
</evidence>
<keyword evidence="8" id="KW-0028">Amino-acid biosynthesis</keyword>
<proteinExistence type="inferred from homology"/>
<evidence type="ECO:0000256" key="4">
    <source>
        <dbReference type="ARBA" id="ARBA00022741"/>
    </source>
</evidence>
<evidence type="ECO:0000256" key="10">
    <source>
        <dbReference type="PIRSR" id="PIRSR001589-3"/>
    </source>
</evidence>
<keyword evidence="4 9" id="KW-0547">Nucleotide-binding</keyword>
<dbReference type="GO" id="GO:0005524">
    <property type="term" value="F:ATP binding"/>
    <property type="evidence" value="ECO:0007669"/>
    <property type="project" value="UniProtKB-KW"/>
</dbReference>
<evidence type="ECO:0000256" key="3">
    <source>
        <dbReference type="ARBA" id="ARBA00012737"/>
    </source>
</evidence>
<comment type="pathway">
    <text evidence="1">Amino-acid biosynthesis; L-asparagine biosynthesis; L-asparagine from L-aspartate (L-Gln route): step 1/1.</text>
</comment>
<dbReference type="EC" id="6.3.5.4" evidence="3"/>
<dbReference type="GO" id="GO:0004066">
    <property type="term" value="F:asparagine synthase (glutamine-hydrolyzing) activity"/>
    <property type="evidence" value="ECO:0007669"/>
    <property type="project" value="UniProtKB-EC"/>
</dbReference>
<sequence length="612" mass="69526">MCGIVGLVTQKSWPADTLHNDIHTMSRTLAHRGPDDQGLWLDAEAGVAFGHRRLAIVDLSPAGHQPMVSQCGRWVMCYNGETYSQAELKPILSSHNITLRGHSDTEVMLESCALLGVHKALKHFIGMFAFALWDRHDRVLYLVRDRLGIKPLYWTYQNQTLFFASELKALKAHREVVSTTDRKALASYLNHGYIPAPHSIYENIYKLPQGHILTYRPGSEPVIEPYWALKDVVIGKRSITPEQAVEELHELLKDAVGRRMMADVPLGAFLSGGIDSSLVVSLMQSQSTQPIKTFTIGFEQKKYNEAEHARQIAQHLGTEHTELFVTAQQAQAVIPKLHTLYDEPFADASQIPTFLVAQLARQHVTVALSGDGGDESFGGYRRHAFGQKIQGWWPLVQRIGALLPKKYTLPFIKDGEKIGRLLQSKSQQQLYDSILEQWPNPALLLPGVQPYNDNLWPTDALLPDLVDKMRYADTIGYLADDVLVKLDRATMGVGLEARVPLLDHRVVTWAWQQPHTLYQGKTKWLLRQILKRYVPEPLFERPKMGFSVPIGDWLRGDLKEWAHALLNEDSLKQTFEPKLVLQAWQNHQKGQSSQSQRLWNILMFQAWKETLR</sequence>
<keyword evidence="5 9" id="KW-0067">ATP-binding</keyword>
<dbReference type="Pfam" id="PF13537">
    <property type="entry name" value="GATase_7"/>
    <property type="match status" value="1"/>
</dbReference>
<evidence type="ECO:0000256" key="5">
    <source>
        <dbReference type="ARBA" id="ARBA00022840"/>
    </source>
</evidence>
<comment type="similarity">
    <text evidence="2">Belongs to the asparagine synthetase family.</text>
</comment>
<gene>
    <name evidence="12" type="primary">asnB</name>
    <name evidence="12" type="ORF">EQU50_08155</name>
</gene>
<dbReference type="SUPFAM" id="SSF52402">
    <property type="entry name" value="Adenine nucleotide alpha hydrolases-like"/>
    <property type="match status" value="1"/>
</dbReference>
<dbReference type="InterPro" id="IPR033738">
    <property type="entry name" value="AsnB_N"/>
</dbReference>
<dbReference type="InterPro" id="IPR014729">
    <property type="entry name" value="Rossmann-like_a/b/a_fold"/>
</dbReference>
<dbReference type="Pfam" id="PF00733">
    <property type="entry name" value="Asn_synthase"/>
    <property type="match status" value="1"/>
</dbReference>
<comment type="catalytic activity">
    <reaction evidence="7">
        <text>L-aspartate + L-glutamine + ATP + H2O = L-asparagine + L-glutamate + AMP + diphosphate + H(+)</text>
        <dbReference type="Rhea" id="RHEA:12228"/>
        <dbReference type="ChEBI" id="CHEBI:15377"/>
        <dbReference type="ChEBI" id="CHEBI:15378"/>
        <dbReference type="ChEBI" id="CHEBI:29985"/>
        <dbReference type="ChEBI" id="CHEBI:29991"/>
        <dbReference type="ChEBI" id="CHEBI:30616"/>
        <dbReference type="ChEBI" id="CHEBI:33019"/>
        <dbReference type="ChEBI" id="CHEBI:58048"/>
        <dbReference type="ChEBI" id="CHEBI:58359"/>
        <dbReference type="ChEBI" id="CHEBI:456215"/>
        <dbReference type="EC" id="6.3.5.4"/>
    </reaction>
</comment>
<accession>A0A4Q7DES1</accession>
<dbReference type="NCBIfam" id="TIGR01536">
    <property type="entry name" value="asn_synth_AEB"/>
    <property type="match status" value="1"/>
</dbReference>
<organism evidence="12 13">
    <name type="scientific">Candidatus Finniella inopinata</name>
    <dbReference type="NCBI Taxonomy" id="1696036"/>
    <lineage>
        <taxon>Bacteria</taxon>
        <taxon>Pseudomonadati</taxon>
        <taxon>Pseudomonadota</taxon>
        <taxon>Alphaproteobacteria</taxon>
        <taxon>Holosporales</taxon>
        <taxon>Candidatus Paracaedibacteraceae</taxon>
        <taxon>Candidatus Finniella</taxon>
    </lineage>
</organism>
<feature type="site" description="Important for beta-aspartyl-AMP intermediate formation" evidence="10">
    <location>
        <position position="371"/>
    </location>
</feature>
<dbReference type="Gene3D" id="3.60.20.10">
    <property type="entry name" value="Glutamine Phosphoribosylpyrophosphate, subunit 1, domain 1"/>
    <property type="match status" value="1"/>
</dbReference>
<dbReference type="InterPro" id="IPR017932">
    <property type="entry name" value="GATase_2_dom"/>
</dbReference>
<dbReference type="InterPro" id="IPR006426">
    <property type="entry name" value="Asn_synth_AEB"/>
</dbReference>